<feature type="region of interest" description="Disordered" evidence="6">
    <location>
        <begin position="367"/>
        <end position="388"/>
    </location>
</feature>
<dbReference type="InterPro" id="IPR042321">
    <property type="entry name" value="Ima1"/>
</dbReference>
<evidence type="ECO:0000256" key="3">
    <source>
        <dbReference type="ARBA" id="ARBA00022989"/>
    </source>
</evidence>
<evidence type="ECO:0000256" key="7">
    <source>
        <dbReference type="SAM" id="Phobius"/>
    </source>
</evidence>
<feature type="transmembrane region" description="Helical" evidence="7">
    <location>
        <begin position="439"/>
        <end position="457"/>
    </location>
</feature>
<keyword evidence="4 7" id="KW-0472">Membrane</keyword>
<dbReference type="GO" id="GO:0044732">
    <property type="term" value="C:mitotic spindle pole body"/>
    <property type="evidence" value="ECO:0007669"/>
    <property type="project" value="TreeGrafter"/>
</dbReference>
<dbReference type="InterPro" id="IPR018617">
    <property type="entry name" value="Ima1_N"/>
</dbReference>
<feature type="transmembrane region" description="Helical" evidence="7">
    <location>
        <begin position="255"/>
        <end position="275"/>
    </location>
</feature>
<dbReference type="PANTHER" id="PTHR28538">
    <property type="entry name" value="INTEGRAL INNER NUCLEAR MEMBRANE PROTEIN IMA1"/>
    <property type="match status" value="1"/>
</dbReference>
<evidence type="ECO:0000256" key="5">
    <source>
        <dbReference type="ARBA" id="ARBA00023242"/>
    </source>
</evidence>
<feature type="transmembrane region" description="Helical" evidence="7">
    <location>
        <begin position="172"/>
        <end position="191"/>
    </location>
</feature>
<keyword evidence="5" id="KW-0539">Nucleus</keyword>
<dbReference type="OrthoDB" id="5966927at2759"/>
<name>A0A8H8CPI0_PSICU</name>
<dbReference type="PANTHER" id="PTHR28538:SF1">
    <property type="entry name" value="INTEGRAL INNER NUCLEAR MEMBRANE PROTEIN IMA1"/>
    <property type="match status" value="1"/>
</dbReference>
<dbReference type="GO" id="GO:0071765">
    <property type="term" value="P:nuclear inner membrane organization"/>
    <property type="evidence" value="ECO:0007669"/>
    <property type="project" value="InterPro"/>
</dbReference>
<dbReference type="GO" id="GO:0005637">
    <property type="term" value="C:nuclear inner membrane"/>
    <property type="evidence" value="ECO:0007669"/>
    <property type="project" value="UniProtKB-SubCell"/>
</dbReference>
<feature type="transmembrane region" description="Helical" evidence="7">
    <location>
        <begin position="146"/>
        <end position="166"/>
    </location>
</feature>
<protein>
    <recommendedName>
        <fullName evidence="8">Ima1 N-terminal domain-containing protein</fullName>
    </recommendedName>
</protein>
<feature type="compositionally biased region" description="Polar residues" evidence="6">
    <location>
        <begin position="295"/>
        <end position="315"/>
    </location>
</feature>
<accession>A0A8H8CPI0</accession>
<gene>
    <name evidence="9" type="ORF">JR316_000675</name>
</gene>
<keyword evidence="3 7" id="KW-1133">Transmembrane helix</keyword>
<evidence type="ECO:0000256" key="2">
    <source>
        <dbReference type="ARBA" id="ARBA00022692"/>
    </source>
</evidence>
<evidence type="ECO:0000313" key="9">
    <source>
        <dbReference type="EMBL" id="KAG5174017.1"/>
    </source>
</evidence>
<dbReference type="AlphaFoldDB" id="A0A8H8CPI0"/>
<proteinExistence type="predicted"/>
<feature type="transmembrane region" description="Helical" evidence="7">
    <location>
        <begin position="216"/>
        <end position="235"/>
    </location>
</feature>
<feature type="region of interest" description="Disordered" evidence="6">
    <location>
        <begin position="1"/>
        <end position="31"/>
    </location>
</feature>
<reference evidence="9" key="1">
    <citation type="submission" date="2021-02" db="EMBL/GenBank/DDBJ databases">
        <title>Psilocybe cubensis genome.</title>
        <authorList>
            <person name="Mckernan K.J."/>
            <person name="Crawford S."/>
            <person name="Trippe A."/>
            <person name="Kane L.T."/>
            <person name="Mclaughlin S."/>
        </authorList>
    </citation>
    <scope>NUCLEOTIDE SEQUENCE [LARGE SCALE GENOMIC DNA]</scope>
    <source>
        <strain evidence="9">MGC-MH-2018</strain>
    </source>
</reference>
<keyword evidence="2 7" id="KW-0812">Transmembrane</keyword>
<evidence type="ECO:0000256" key="6">
    <source>
        <dbReference type="SAM" id="MobiDB-lite"/>
    </source>
</evidence>
<feature type="region of interest" description="Disordered" evidence="6">
    <location>
        <begin position="294"/>
        <end position="315"/>
    </location>
</feature>
<comment type="caution">
    <text evidence="9">The sequence shown here is derived from an EMBL/GenBank/DDBJ whole genome shotgun (WGS) entry which is preliminary data.</text>
</comment>
<evidence type="ECO:0000256" key="1">
    <source>
        <dbReference type="ARBA" id="ARBA00004473"/>
    </source>
</evidence>
<evidence type="ECO:0000256" key="4">
    <source>
        <dbReference type="ARBA" id="ARBA00023136"/>
    </source>
</evidence>
<comment type="subcellular location">
    <subcellularLocation>
        <location evidence="1">Nucleus inner membrane</location>
        <topology evidence="1">Multi-pass membrane protein</topology>
    </subcellularLocation>
</comment>
<dbReference type="GO" id="GO:0034992">
    <property type="term" value="C:microtubule organizing center attachment site"/>
    <property type="evidence" value="ECO:0007669"/>
    <property type="project" value="TreeGrafter"/>
</dbReference>
<sequence length="467" mass="53470">MSDEPAMHNERLNSRSFAKRASPSKDRLPTNYGPGPFCHSCQTNQMLLINLLSNYLPDEESTEYQSRLEMLPAYRESLHARYPPVCDACLPQVEEEIHKKEQMARAKALAGWLSKGKDRKRRVSGPEPLQEKKISDELFWWRVRGYLWATTLCISLISTLSIYRYYPFKLFSFLQPILPLVACISILWTAWDPTYATLRKSQTQGRDVRVHGKREYIALQVFVWCIRLCSSILLSVRWFRPDLSILHLEAYSSQIYFTLTFTLELSTVALSYYLLRIQQPPSIRLIDTHAHTYDTSRSATPNPGSRGTTPTNSKFQSSIELDTLQTLSLSSKPVLPPSKPIFGMPSLQGPLSMPQTPARREKTLNEDDMDWTPTHPETVGRITSSEKSNNDWLRPQRFFAPENPTGLEGLLETTRIQEDEPMPFQGTTRIGNDQKPSQGWLYITCSAVVVVSIAYTLKWSGLIHWAF</sequence>
<evidence type="ECO:0000259" key="8">
    <source>
        <dbReference type="Pfam" id="PF09779"/>
    </source>
</evidence>
<dbReference type="Pfam" id="PF09779">
    <property type="entry name" value="Ima1_N"/>
    <property type="match status" value="1"/>
</dbReference>
<dbReference type="GO" id="GO:0034506">
    <property type="term" value="C:chromosome, centromeric core domain"/>
    <property type="evidence" value="ECO:0007669"/>
    <property type="project" value="TreeGrafter"/>
</dbReference>
<dbReference type="EMBL" id="JAFIQS010000001">
    <property type="protein sequence ID" value="KAG5174017.1"/>
    <property type="molecule type" value="Genomic_DNA"/>
</dbReference>
<organism evidence="9">
    <name type="scientific">Psilocybe cubensis</name>
    <name type="common">Psychedelic mushroom</name>
    <name type="synonym">Stropharia cubensis</name>
    <dbReference type="NCBI Taxonomy" id="181762"/>
    <lineage>
        <taxon>Eukaryota</taxon>
        <taxon>Fungi</taxon>
        <taxon>Dikarya</taxon>
        <taxon>Basidiomycota</taxon>
        <taxon>Agaricomycotina</taxon>
        <taxon>Agaricomycetes</taxon>
        <taxon>Agaricomycetidae</taxon>
        <taxon>Agaricales</taxon>
        <taxon>Agaricineae</taxon>
        <taxon>Strophariaceae</taxon>
        <taxon>Psilocybe</taxon>
    </lineage>
</organism>
<feature type="domain" description="Ima1 N-terminal" evidence="8">
    <location>
        <begin position="3"/>
        <end position="93"/>
    </location>
</feature>
<feature type="compositionally biased region" description="Basic and acidic residues" evidence="6">
    <location>
        <begin position="1"/>
        <end position="13"/>
    </location>
</feature>